<proteinExistence type="predicted"/>
<keyword evidence="2" id="KW-1185">Reference proteome</keyword>
<evidence type="ECO:0000313" key="2">
    <source>
        <dbReference type="Proteomes" id="UP001064048"/>
    </source>
</evidence>
<evidence type="ECO:0000313" key="1">
    <source>
        <dbReference type="EMBL" id="KAI8423341.1"/>
    </source>
</evidence>
<organism evidence="1 2">
    <name type="scientific">Choristoneura fumiferana</name>
    <name type="common">Spruce budworm moth</name>
    <name type="synonym">Archips fumiferana</name>
    <dbReference type="NCBI Taxonomy" id="7141"/>
    <lineage>
        <taxon>Eukaryota</taxon>
        <taxon>Metazoa</taxon>
        <taxon>Ecdysozoa</taxon>
        <taxon>Arthropoda</taxon>
        <taxon>Hexapoda</taxon>
        <taxon>Insecta</taxon>
        <taxon>Pterygota</taxon>
        <taxon>Neoptera</taxon>
        <taxon>Endopterygota</taxon>
        <taxon>Lepidoptera</taxon>
        <taxon>Glossata</taxon>
        <taxon>Ditrysia</taxon>
        <taxon>Tortricoidea</taxon>
        <taxon>Tortricidae</taxon>
        <taxon>Tortricinae</taxon>
        <taxon>Choristoneura</taxon>
    </lineage>
</organism>
<reference evidence="1 2" key="1">
    <citation type="journal article" date="2022" name="Genome Biol. Evol.">
        <title>The Spruce Budworm Genome: Reconstructing the Evolutionary History of Antifreeze Proteins.</title>
        <authorList>
            <person name="Beliveau C."/>
            <person name="Gagne P."/>
            <person name="Picq S."/>
            <person name="Vernygora O."/>
            <person name="Keeling C.I."/>
            <person name="Pinkney K."/>
            <person name="Doucet D."/>
            <person name="Wen F."/>
            <person name="Johnston J.S."/>
            <person name="Maaroufi H."/>
            <person name="Boyle B."/>
            <person name="Laroche J."/>
            <person name="Dewar K."/>
            <person name="Juretic N."/>
            <person name="Blackburn G."/>
            <person name="Nisole A."/>
            <person name="Brunet B."/>
            <person name="Brandao M."/>
            <person name="Lumley L."/>
            <person name="Duan J."/>
            <person name="Quan G."/>
            <person name="Lucarotti C.J."/>
            <person name="Roe A.D."/>
            <person name="Sperling F.A.H."/>
            <person name="Levesque R.C."/>
            <person name="Cusson M."/>
        </authorList>
    </citation>
    <scope>NUCLEOTIDE SEQUENCE [LARGE SCALE GENOMIC DNA]</scope>
    <source>
        <strain evidence="1">Glfc:IPQL:Cfum</strain>
    </source>
</reference>
<dbReference type="Proteomes" id="UP001064048">
    <property type="component" value="Chromosome 25"/>
</dbReference>
<comment type="caution">
    <text evidence="1">The sequence shown here is derived from an EMBL/GenBank/DDBJ whole genome shotgun (WGS) entry which is preliminary data.</text>
</comment>
<name>A0ACC0JGT0_CHOFU</name>
<accession>A0ACC0JGT0</accession>
<dbReference type="EMBL" id="CM046125">
    <property type="protein sequence ID" value="KAI8423341.1"/>
    <property type="molecule type" value="Genomic_DNA"/>
</dbReference>
<protein>
    <submittedName>
        <fullName evidence="1">Uncharacterized protein</fullName>
    </submittedName>
</protein>
<gene>
    <name evidence="1" type="ORF">MSG28_014355</name>
</gene>
<sequence>MRQSGFTVYKIKPHRDWIIENYGIWTANVGLVRSRHVMEMTIPMRRKNLALETITTSVVITDNNTFNNLDDLRYPDIDTISKCGYRQLTSLYDFINATRKMIYAVDWGYYINGSWTGILGHMVQGEAELSGSVMFINKERMSVLEFLTHPIASSVKFIFREPPLSFQNNLYLLPFNGSVWYCFGSFVVIMITVMYVNAYWEKRKFRDEEDRETSTLIPKISDVAVVVVSAITQQGSTVEFKGTLGRFVIFVLFLMFLFLYTAYSANIVVLLQSSSGQIRTLSDLLYSKLELGVEDTPYNRHYFSIQKEPVRKAIYEKKIVPKGSKPNFYNLEDGVRHLQKTPFAFHCLQGSAYKVIEKYFYEHEKCGLREITYYQDVSPWQSCRKESPYKEIFKIGLFRNMETGLDDRAFRLIFSKKPVCSARGGNFVSVSLVDCYPVLLLLLYGMILGVVILLAEVLHYRRNTRNRG</sequence>